<dbReference type="Pfam" id="PF00156">
    <property type="entry name" value="Pribosyltran"/>
    <property type="match status" value="1"/>
</dbReference>
<proteinExistence type="inferred from homology"/>
<dbReference type="InterPro" id="IPR027417">
    <property type="entry name" value="P-loop_NTPase"/>
</dbReference>
<dbReference type="InterPro" id="IPR016169">
    <property type="entry name" value="FAD-bd_PCMH_sub2"/>
</dbReference>
<keyword evidence="4" id="KW-0560">Oxidoreductase</keyword>
<reference evidence="6 7" key="1">
    <citation type="submission" date="2016-06" db="EMBL/GenBank/DDBJ databases">
        <authorList>
            <person name="Kjaerup R.B."/>
            <person name="Dalgaard T.S."/>
            <person name="Juul-Madsen H.R."/>
        </authorList>
    </citation>
    <scope>NUCLEOTIDE SEQUENCE [LARGE SCALE GENOMIC DNA]</scope>
</reference>
<dbReference type="EMBL" id="LT853702">
    <property type="protein sequence ID" value="SMQ55381.1"/>
    <property type="molecule type" value="Genomic_DNA"/>
</dbReference>
<dbReference type="PANTHER" id="PTHR42973">
    <property type="entry name" value="BINDING OXIDOREDUCTASE, PUTATIVE (AFU_ORTHOLOGUE AFUA_1G17690)-RELATED"/>
    <property type="match status" value="1"/>
</dbReference>
<dbReference type="InterPro" id="IPR006094">
    <property type="entry name" value="Oxid_FAD_bind_N"/>
</dbReference>
<comment type="similarity">
    <text evidence="1">Belongs to the oxygen-dependent FAD-linked oxidoreductase family.</text>
</comment>
<dbReference type="Pfam" id="PF04275">
    <property type="entry name" value="P-mevalo_kinase"/>
    <property type="match status" value="1"/>
</dbReference>
<gene>
    <name evidence="6" type="ORF">ZT3D7_G10536</name>
</gene>
<dbReference type="GO" id="GO:0019287">
    <property type="term" value="P:isopentenyl diphosphate biosynthetic process, mevalonate pathway"/>
    <property type="evidence" value="ECO:0007669"/>
    <property type="project" value="UniProtKB-UniPathway"/>
</dbReference>
<evidence type="ECO:0000259" key="5">
    <source>
        <dbReference type="PROSITE" id="PS51387"/>
    </source>
</evidence>
<dbReference type="InterPro" id="IPR005919">
    <property type="entry name" value="Pmev_kin_anim"/>
</dbReference>
<dbReference type="Gene3D" id="3.40.50.300">
    <property type="entry name" value="P-loop containing nucleotide triphosphate hydrolases"/>
    <property type="match status" value="1"/>
</dbReference>
<dbReference type="SUPFAM" id="SSF56176">
    <property type="entry name" value="FAD-binding/transporter-associated domain-like"/>
    <property type="match status" value="1"/>
</dbReference>
<feature type="domain" description="FAD-binding PCMH-type" evidence="5">
    <location>
        <begin position="307"/>
        <end position="493"/>
    </location>
</feature>
<evidence type="ECO:0000313" key="7">
    <source>
        <dbReference type="Proteomes" id="UP000215127"/>
    </source>
</evidence>
<dbReference type="InterPro" id="IPR000836">
    <property type="entry name" value="PRTase_dom"/>
</dbReference>
<dbReference type="InterPro" id="IPR050416">
    <property type="entry name" value="FAD-linked_Oxidoreductase"/>
</dbReference>
<dbReference type="PANTHER" id="PTHR42973:SF25">
    <property type="entry name" value="PHOSPHOMEVALONATE KINASE"/>
    <property type="match status" value="1"/>
</dbReference>
<keyword evidence="2" id="KW-0285">Flavoprotein</keyword>
<protein>
    <recommendedName>
        <fullName evidence="5">FAD-binding PCMH-type domain-containing protein</fullName>
    </recommendedName>
</protein>
<dbReference type="SUPFAM" id="SSF53271">
    <property type="entry name" value="PRTase-like"/>
    <property type="match status" value="1"/>
</dbReference>
<evidence type="ECO:0000313" key="6">
    <source>
        <dbReference type="EMBL" id="SMQ55381.1"/>
    </source>
</evidence>
<dbReference type="InterPro" id="IPR029057">
    <property type="entry name" value="PRTase-like"/>
</dbReference>
<dbReference type="PROSITE" id="PS51387">
    <property type="entry name" value="FAD_PCMH"/>
    <property type="match status" value="1"/>
</dbReference>
<dbReference type="Gene3D" id="3.40.462.20">
    <property type="match status" value="1"/>
</dbReference>
<name>A0A1X7S7I7_ZYMT9</name>
<dbReference type="UniPathway" id="UPA00057">
    <property type="reaction ID" value="UER00099"/>
</dbReference>
<dbReference type="Gene3D" id="3.30.465.10">
    <property type="match status" value="1"/>
</dbReference>
<sequence>MASLNKLKKALREQATQAAPASQRIPLSDSQYEDGFKTLIDGLGNCAYQDFIIPQLSQILAPLLDSGRTISVLEVGPGPESVLSHFPDLLRHKIKRYTAFEPNVLFAERLQQSLSLASDTTSPLPCLEGAPKIHHVAFALDTSAGVFEDGNEEKFDVVLFCHSMYGMKPKRSFIEKALSLLKEKPANGMAVVIHRESLDFGGLTTHCSTSGPTIIRVNDGDETLNRFAPFIAGYVMEQDDVKEAVQRRWRQVCRELAEREDIRERSLLFRSHDTITAFTSEDNAGSDPMTQLPLDRSSVVVKNREARIHRPAAVLKPRSIEEVQKCVHWALKYGKSLTVVGGGHSDHCLEPDVVGIDMSAFHLIDVADTEVNHTDPIVVVGAGCKSGDIIAETMAKGLTVVLGSRPSVGAGLWLQGGIGHLVRQYGLACDAIVGAVVVSVATGEVLCIGYVPDQHQPPNALRPKNEEDLLWGLRGAGTNFGIVISVTLKAHPAPQYSVQSWIKPMSSSDEARVMLRRIDEQVVKKLPRHQSADAYLFSEAGKLHLGVSLYESFISEPPSSNSLLETVLGPALGTQVVDCIGLFDTEMYMSGMHGGHAGGKTSSFKRCVFLKDIGAADIAEKLTAAIENRPPPAPRCYLHLLHGSGAVADVVPSETAFGCRDWEYACVVTAVWARDRDGTDSAQIATQWVYDVIADLLPLSSGVYGADLGPDPRDAALAVKAFGPNGRRLARLKERCDPHNVLAYTCPLPCLKKHQKLVVLVTGDSCAGKDFCAKVWASFVTTQNFNVHIASISDSTKRDYADSKGADLKRLLEAGEYKEDHRLELTAYYKAQVQQRPELPVEHFLDVVQQAGDVDVLFITGMRDEAPVASFAHLVSESQLIEVNVQACGESRRDRGGVVAGDDAIPEQGGKSKPTLIFSNEVAGHEAAVAFARDAVLPLLHEDLQRLAGLVRSVPDFPRPGINFRDIIGIFQRPGGLNLCAKLMRSHFAGDWTTVDAIVCCETGGFLFAPPLAALVNLPMAIMREAGKLPPPTVSVVKSASYISSSSSSGETSMQKTIEMGRDILAKGASVVVVDDVLATGETLCAVLELLKVAGVDAVDIAVIVVAEFPLHRGREFLRRRGFGGVKIQSVLVLDGK</sequence>
<dbReference type="Gene3D" id="3.40.50.150">
    <property type="entry name" value="Vaccinia Virus protein VP39"/>
    <property type="match status" value="1"/>
</dbReference>
<dbReference type="InterPro" id="IPR036318">
    <property type="entry name" value="FAD-bd_PCMH-like_sf"/>
</dbReference>
<evidence type="ECO:0000256" key="3">
    <source>
        <dbReference type="ARBA" id="ARBA00022827"/>
    </source>
</evidence>
<dbReference type="InterPro" id="IPR029063">
    <property type="entry name" value="SAM-dependent_MTases_sf"/>
</dbReference>
<dbReference type="Pfam" id="PF01565">
    <property type="entry name" value="FAD_binding_4"/>
    <property type="match status" value="1"/>
</dbReference>
<keyword evidence="3" id="KW-0274">FAD</keyword>
<dbReference type="Gene3D" id="3.40.50.2020">
    <property type="match status" value="1"/>
</dbReference>
<dbReference type="SUPFAM" id="SSF53335">
    <property type="entry name" value="S-adenosyl-L-methionine-dependent methyltransferases"/>
    <property type="match status" value="1"/>
</dbReference>
<dbReference type="STRING" id="1276538.A0A1X7S7I7"/>
<evidence type="ECO:0000256" key="1">
    <source>
        <dbReference type="ARBA" id="ARBA00005466"/>
    </source>
</evidence>
<dbReference type="GO" id="GO:0016491">
    <property type="term" value="F:oxidoreductase activity"/>
    <property type="evidence" value="ECO:0007669"/>
    <property type="project" value="UniProtKB-KW"/>
</dbReference>
<dbReference type="Proteomes" id="UP000215127">
    <property type="component" value="Chromosome 11"/>
</dbReference>
<dbReference type="InterPro" id="IPR006093">
    <property type="entry name" value="Oxy_OxRdtase_FAD_BS"/>
</dbReference>
<evidence type="ECO:0000256" key="2">
    <source>
        <dbReference type="ARBA" id="ARBA00022630"/>
    </source>
</evidence>
<dbReference type="CDD" id="cd06223">
    <property type="entry name" value="PRTases_typeI"/>
    <property type="match status" value="1"/>
</dbReference>
<dbReference type="GO" id="GO:0006695">
    <property type="term" value="P:cholesterol biosynthetic process"/>
    <property type="evidence" value="ECO:0007669"/>
    <property type="project" value="InterPro"/>
</dbReference>
<dbReference type="InterPro" id="IPR016166">
    <property type="entry name" value="FAD-bd_PCMH"/>
</dbReference>
<dbReference type="GO" id="GO:0004631">
    <property type="term" value="F:phosphomevalonate kinase activity"/>
    <property type="evidence" value="ECO:0007669"/>
    <property type="project" value="InterPro"/>
</dbReference>
<dbReference type="AlphaFoldDB" id="A0A1X7S7I7"/>
<keyword evidence="7" id="KW-1185">Reference proteome</keyword>
<accession>A0A1X7S7I7</accession>
<evidence type="ECO:0000256" key="4">
    <source>
        <dbReference type="ARBA" id="ARBA00023002"/>
    </source>
</evidence>
<dbReference type="GO" id="GO:0005737">
    <property type="term" value="C:cytoplasm"/>
    <property type="evidence" value="ECO:0007669"/>
    <property type="project" value="InterPro"/>
</dbReference>
<dbReference type="GO" id="GO:0071949">
    <property type="term" value="F:FAD binding"/>
    <property type="evidence" value="ECO:0007669"/>
    <property type="project" value="InterPro"/>
</dbReference>
<dbReference type="PROSITE" id="PS00862">
    <property type="entry name" value="OX2_COVAL_FAD"/>
    <property type="match status" value="1"/>
</dbReference>
<organism evidence="6 7">
    <name type="scientific">Zymoseptoria tritici (strain ST99CH_3D7)</name>
    <dbReference type="NCBI Taxonomy" id="1276538"/>
    <lineage>
        <taxon>Eukaryota</taxon>
        <taxon>Fungi</taxon>
        <taxon>Dikarya</taxon>
        <taxon>Ascomycota</taxon>
        <taxon>Pezizomycotina</taxon>
        <taxon>Dothideomycetes</taxon>
        <taxon>Dothideomycetidae</taxon>
        <taxon>Mycosphaerellales</taxon>
        <taxon>Mycosphaerellaceae</taxon>
        <taxon>Zymoseptoria</taxon>
    </lineage>
</organism>